<dbReference type="Pfam" id="PF04969">
    <property type="entry name" value="CS"/>
    <property type="match status" value="1"/>
</dbReference>
<dbReference type="CDD" id="cd00237">
    <property type="entry name" value="p23"/>
    <property type="match status" value="1"/>
</dbReference>
<feature type="compositionally biased region" description="Low complexity" evidence="2">
    <location>
        <begin position="1442"/>
        <end position="1456"/>
    </location>
</feature>
<reference evidence="5 6" key="1">
    <citation type="journal article" date="2018" name="Nat. Ecol. Evol.">
        <title>Shark genomes provide insights into elasmobranch evolution and the origin of vertebrates.</title>
        <authorList>
            <person name="Hara Y"/>
            <person name="Yamaguchi K"/>
            <person name="Onimaru K"/>
            <person name="Kadota M"/>
            <person name="Koyanagi M"/>
            <person name="Keeley SD"/>
            <person name="Tatsumi K"/>
            <person name="Tanaka K"/>
            <person name="Motone F"/>
            <person name="Kageyama Y"/>
            <person name="Nozu R"/>
            <person name="Adachi N"/>
            <person name="Nishimura O"/>
            <person name="Nakagawa R"/>
            <person name="Tanegashima C"/>
            <person name="Kiyatake I"/>
            <person name="Matsumoto R"/>
            <person name="Murakumo K"/>
            <person name="Nishida K"/>
            <person name="Terakita A"/>
            <person name="Kuratani S"/>
            <person name="Sato K"/>
            <person name="Hyodo S Kuraku.S."/>
        </authorList>
    </citation>
    <scope>NUCLEOTIDE SEQUENCE [LARGE SCALE GENOMIC DNA]</scope>
</reference>
<feature type="region of interest" description="Disordered" evidence="2">
    <location>
        <begin position="1423"/>
        <end position="1495"/>
    </location>
</feature>
<dbReference type="InterPro" id="IPR016641">
    <property type="entry name" value="EGD2/NACA0like"/>
</dbReference>
<feature type="compositionally biased region" description="Basic and acidic residues" evidence="2">
    <location>
        <begin position="1128"/>
        <end position="1140"/>
    </location>
</feature>
<dbReference type="EMBL" id="BFAA01005720">
    <property type="protein sequence ID" value="GCB66944.1"/>
    <property type="molecule type" value="Genomic_DNA"/>
</dbReference>
<evidence type="ECO:0000256" key="1">
    <source>
        <dbReference type="ARBA" id="ARBA00025733"/>
    </source>
</evidence>
<comment type="similarity">
    <text evidence="1">Belongs to the p23/wos2 family.</text>
</comment>
<dbReference type="Proteomes" id="UP000288216">
    <property type="component" value="Unassembled WGS sequence"/>
</dbReference>
<feature type="compositionally biased region" description="Low complexity" evidence="2">
    <location>
        <begin position="45"/>
        <end position="77"/>
    </location>
</feature>
<feature type="compositionally biased region" description="Low complexity" evidence="2">
    <location>
        <begin position="873"/>
        <end position="883"/>
    </location>
</feature>
<evidence type="ECO:0000313" key="6">
    <source>
        <dbReference type="Proteomes" id="UP000288216"/>
    </source>
</evidence>
<feature type="region of interest" description="Disordered" evidence="2">
    <location>
        <begin position="1519"/>
        <end position="1594"/>
    </location>
</feature>
<dbReference type="OMA" id="HVDEFNQ"/>
<feature type="compositionally biased region" description="Polar residues" evidence="2">
    <location>
        <begin position="1463"/>
        <end position="1487"/>
    </location>
</feature>
<gene>
    <name evidence="5" type="ORF">scyTo_0012077</name>
</gene>
<feature type="region of interest" description="Disordered" evidence="2">
    <location>
        <begin position="873"/>
        <end position="1072"/>
    </location>
</feature>
<feature type="compositionally biased region" description="Basic and acidic residues" evidence="2">
    <location>
        <begin position="1105"/>
        <end position="1121"/>
    </location>
</feature>
<feature type="compositionally biased region" description="Acidic residues" evidence="2">
    <location>
        <begin position="606"/>
        <end position="615"/>
    </location>
</feature>
<evidence type="ECO:0000259" key="4">
    <source>
        <dbReference type="PROSITE" id="PS51203"/>
    </source>
</evidence>
<dbReference type="STRING" id="75743.A0A401P1F7"/>
<dbReference type="PANTHER" id="PTHR21713">
    <property type="entry name" value="NASCENT POLYPEPTIDE ASSOCIATED COMPLEX ALPHA SUBUNIT-RELATED"/>
    <property type="match status" value="1"/>
</dbReference>
<dbReference type="SMART" id="SM01407">
    <property type="entry name" value="NAC"/>
    <property type="match status" value="1"/>
</dbReference>
<feature type="compositionally biased region" description="Polar residues" evidence="2">
    <location>
        <begin position="502"/>
        <end position="516"/>
    </location>
</feature>
<feature type="region of interest" description="Disordered" evidence="2">
    <location>
        <begin position="502"/>
        <end position="536"/>
    </location>
</feature>
<feature type="domain" description="NAC-A/B" evidence="3">
    <location>
        <begin position="1583"/>
        <end position="1648"/>
    </location>
</feature>
<evidence type="ECO:0000256" key="2">
    <source>
        <dbReference type="SAM" id="MobiDB-lite"/>
    </source>
</evidence>
<dbReference type="SUPFAM" id="SSF49764">
    <property type="entry name" value="HSP20-like chaperones"/>
    <property type="match status" value="1"/>
</dbReference>
<feature type="domain" description="CS" evidence="4">
    <location>
        <begin position="1735"/>
        <end position="1824"/>
    </location>
</feature>
<feature type="compositionally biased region" description="Polar residues" evidence="2">
    <location>
        <begin position="1042"/>
        <end position="1055"/>
    </location>
</feature>
<feature type="region of interest" description="Disordered" evidence="2">
    <location>
        <begin position="709"/>
        <end position="827"/>
    </location>
</feature>
<dbReference type="InterPro" id="IPR008978">
    <property type="entry name" value="HSP20-like_chaperone"/>
</dbReference>
<evidence type="ECO:0000313" key="5">
    <source>
        <dbReference type="EMBL" id="GCB66944.1"/>
    </source>
</evidence>
<feature type="region of interest" description="Disordered" evidence="2">
    <location>
        <begin position="606"/>
        <end position="673"/>
    </location>
</feature>
<dbReference type="PROSITE" id="PS51203">
    <property type="entry name" value="CS"/>
    <property type="match status" value="1"/>
</dbReference>
<dbReference type="OrthoDB" id="3169036at2759"/>
<dbReference type="CDD" id="cd22054">
    <property type="entry name" value="NAC_NACA"/>
    <property type="match status" value="1"/>
</dbReference>
<dbReference type="InterPro" id="IPR038187">
    <property type="entry name" value="NAC_A/B_dom_sf"/>
</dbReference>
<accession>A0A401P1F7</accession>
<sequence length="1896" mass="198279">MACGPIPHCVKEVQSLSPAILDLTSLSKMPGEATETVPATEQEMQQPQAETAGAGAPASEAPAVPDAVQAPASPVSPEKSVQTAATIETCSEHESVSSASEYIQAEYEFNSTNKMELSAATDLHGPGLQLPSPQTTIDDCSSSLLSASVLSLVQPPLELSLSSIPLVSTEVPLPTAGPDSDQPPLSAHCTDAADRLPPSDLVATSVMHLSADPVAATVNQLTLPIGSTASCGLTLSDSTAVPLNTGVGSDLRLAAPDQIVNDIPLTACTATSGTLADAVDGPTIDQLPLPTDPPATPHLTDLEATGTLSLKDTNVAPDGLLYCDHIATVAIDLVCSLASLPISSTNGEQSLVDTVAIEEGLSSPASTPRATLPLPVDGPPSCDPVVPLSTNSIAVPMNHQLPFTAYPAFVNPTDGILLSADSVTTNFGLSPCDSVIATTAPQLPSNIDPPVPSGMGIKVLADEVAKTDASAPQSNNAIVTPNGLPLPDGVPVAIMPLPTDEANVTGQSPLPTNAADTTDRVPSPTDAADTDQAPLPAETVPLPAEAADTTDHVPLPAETNQVPLPTEAADAIDHVHLPAEADQEPLPAEEADTTDHVPLPAEADQEPLPAEEADTTDQAPLSAETDREPLPADTDQEVLPIKAADTTDQAPLSAETDREPLPADTTDQEPLPIEVADTTDQVPLPSASTDQVPLPAKVADATDQVPLPAATAGQAPLPAKTVPLPTEAAKSTDWEPLPTEAADTADQAPLSAETDREPLPADTADQAPLSAETDREPLPADTADQAPLSVEPLPIEVADTTDQAPLSAETDREPLPADTTDQEPLPIEVADTTDQVPLPSASTDQVPLPAKVADTTDQVPLPAATAGQAPLPAATAGQAPLPAKTVPLPTEAAKSTDWEPLPTEAAATTDQVPLSAETDREPLPADTTDQAPLSAETDREPLPANTTDQEPLPIEVADTTDQAPLSAETDWEPLPADTTDQEPLPAEAANTTDQAPLSAETDREPLPADTTDQAPLSAETDREPLPADTTDQEPLPIEVADTTDQVPLPSASTDQVPLPAATAGQAPLPAKTVPLPTEAADAADQAPLFAETADLEPLPVEAADTTDREPLSAETADREPLPAEAADTTDREPLTAETADRGPLPAETVDREPLPIKAADTTDQVPLPAEMANSAGQVPLPVHTDSSGGLYSIDSIVEPGDVRSLDSAATELQLTFSAIAMDKKSSSDLVTNGLPLSTPNNVILPLPIDMVAPAGLSLAETVAGVKGTEPLSTVASSAIDLLSADTTPIALIETTDLPLSVKPLDITMDKLSADPLVAPLATEVQVAVPMCTTEPSSAINATDEPHLSTPPVHLDMPSDKSPMPAFDKTLTVVPPVQQLQSPDVSVSELHPLVIELTSSDQVAPCTDLLLSLDPAVNAQLQPPLHAATGLPPSQPVTDYSPHESPSSTELSLSPESNAPVTDFPSSFTLPSASDQLTAPSPESSSAAQIDDDEMPPLISAIDETPVREAPAPCVIEKAIPKTASTGKEPVAKQNDQGSGTESDSDESVPELEEQDTAQSATQQAQLAAAAEIDEEPVSKAKQSRSEKKARKAMSKLGLRQVTGVTRVTIRKSKNILFVITKPDVYKSPASDTYIVFGEAKIEDLSQQAQLAAAEKFKVQGESVANIQENTQTPTVQEESEDEEVDETGVEVKDIELVMSQANVSRAKAVRALKNNNNDIVNAIMELTIFNDTATMQPASAKWYDRRDYVFVEFCVEDSKDVEINFEKEKFTFSCLGGAENVKQFNEVDLYNAIDPSDSKHKRTDRSVLCYLRKGEVGQAWPRLTKEKAKLNWLKVDFNNWSDWDDDPEEEDLSSFEKFSQMMNNMGGDDDGDIPDVDGMDDDGSQDSDDEKMPDLE</sequence>
<dbReference type="FunFam" id="1.10.8.10:FF:000006">
    <property type="entry name" value="Putative nascent polypeptide-associated complex subunit alpha"/>
    <property type="match status" value="1"/>
</dbReference>
<feature type="region of interest" description="Disordered" evidence="2">
    <location>
        <begin position="1100"/>
        <end position="1155"/>
    </location>
</feature>
<dbReference type="FunFam" id="2.20.70.30:FF:000002">
    <property type="entry name" value="Nascent polypeptide-associated complex (NAC), alpha subunit"/>
    <property type="match status" value="1"/>
</dbReference>
<dbReference type="Pfam" id="PF01849">
    <property type="entry name" value="NAC"/>
    <property type="match status" value="1"/>
</dbReference>
<organism evidence="5 6">
    <name type="scientific">Scyliorhinus torazame</name>
    <name type="common">Cloudy catshark</name>
    <name type="synonym">Catulus torazame</name>
    <dbReference type="NCBI Taxonomy" id="75743"/>
    <lineage>
        <taxon>Eukaryota</taxon>
        <taxon>Metazoa</taxon>
        <taxon>Chordata</taxon>
        <taxon>Craniata</taxon>
        <taxon>Vertebrata</taxon>
        <taxon>Chondrichthyes</taxon>
        <taxon>Elasmobranchii</taxon>
        <taxon>Galeomorphii</taxon>
        <taxon>Galeoidea</taxon>
        <taxon>Carcharhiniformes</taxon>
        <taxon>Scyliorhinidae</taxon>
        <taxon>Scyliorhinus</taxon>
    </lineage>
</organism>
<feature type="compositionally biased region" description="Acidic residues" evidence="2">
    <location>
        <begin position="1867"/>
        <end position="1889"/>
    </location>
</feature>
<dbReference type="Gene3D" id="2.60.40.790">
    <property type="match status" value="1"/>
</dbReference>
<proteinExistence type="inferred from homology"/>
<keyword evidence="6" id="KW-1185">Reference proteome</keyword>
<dbReference type="PROSITE" id="PS51151">
    <property type="entry name" value="NAC_AB"/>
    <property type="match status" value="1"/>
</dbReference>
<feature type="region of interest" description="Disordered" evidence="2">
    <location>
        <begin position="26"/>
        <end position="79"/>
    </location>
</feature>
<dbReference type="InterPro" id="IPR007052">
    <property type="entry name" value="CS_dom"/>
</dbReference>
<dbReference type="Gene3D" id="1.10.8.10">
    <property type="entry name" value="DNA helicase RuvA subunit, C-terminal domain"/>
    <property type="match status" value="1"/>
</dbReference>
<dbReference type="InterPro" id="IPR002715">
    <property type="entry name" value="Nas_poly-pep-assoc_cplx_dom"/>
</dbReference>
<dbReference type="GO" id="GO:0005854">
    <property type="term" value="C:nascent polypeptide-associated complex"/>
    <property type="evidence" value="ECO:0007669"/>
    <property type="project" value="InterPro"/>
</dbReference>
<dbReference type="InterPro" id="IPR044034">
    <property type="entry name" value="NAC-like_UBA"/>
</dbReference>
<dbReference type="CDD" id="cd14415">
    <property type="entry name" value="UBA_NACA_NACP1"/>
    <property type="match status" value="1"/>
</dbReference>
<feature type="region of interest" description="Disordered" evidence="2">
    <location>
        <begin position="1857"/>
        <end position="1896"/>
    </location>
</feature>
<dbReference type="FunFam" id="2.60.40.790:FF:000003">
    <property type="entry name" value="prostaglandin E synthase 3"/>
    <property type="match status" value="1"/>
</dbReference>
<dbReference type="Pfam" id="PF19026">
    <property type="entry name" value="UBA_HYPK"/>
    <property type="match status" value="1"/>
</dbReference>
<feature type="compositionally biased region" description="Low complexity" evidence="2">
    <location>
        <begin position="1556"/>
        <end position="1570"/>
    </location>
</feature>
<protein>
    <recommendedName>
        <fullName evidence="7">NAC-A/B domain-containing protein</fullName>
    </recommendedName>
</protein>
<evidence type="ECO:0000259" key="3">
    <source>
        <dbReference type="PROSITE" id="PS51151"/>
    </source>
</evidence>
<feature type="compositionally biased region" description="Acidic residues" evidence="2">
    <location>
        <begin position="1542"/>
        <end position="1555"/>
    </location>
</feature>
<evidence type="ECO:0008006" key="7">
    <source>
        <dbReference type="Google" id="ProtNLM"/>
    </source>
</evidence>
<comment type="caution">
    <text evidence="5">The sequence shown here is derived from an EMBL/GenBank/DDBJ whole genome shotgun (WGS) entry which is preliminary data.</text>
</comment>
<dbReference type="Gene3D" id="2.20.70.30">
    <property type="entry name" value="Nascent polypeptide-associated complex domain"/>
    <property type="match status" value="1"/>
</dbReference>
<name>A0A401P1F7_SCYTO</name>